<dbReference type="Gene3D" id="3.30.160.60">
    <property type="entry name" value="Classic Zinc Finger"/>
    <property type="match status" value="1"/>
</dbReference>
<dbReference type="SMART" id="SM00336">
    <property type="entry name" value="BBOX"/>
    <property type="match status" value="1"/>
</dbReference>
<evidence type="ECO:0000313" key="8">
    <source>
        <dbReference type="EMBL" id="KAJ8036349.1"/>
    </source>
</evidence>
<keyword evidence="2 4" id="KW-0863">Zinc-finger</keyword>
<dbReference type="InterPro" id="IPR050143">
    <property type="entry name" value="TRIM/RBCC"/>
</dbReference>
<protein>
    <submittedName>
        <fullName evidence="8">E3 ubiquitin-protein ligase TRIM50</fullName>
    </submittedName>
</protein>
<keyword evidence="9" id="KW-1185">Reference proteome</keyword>
<evidence type="ECO:0000256" key="1">
    <source>
        <dbReference type="ARBA" id="ARBA00022723"/>
    </source>
</evidence>
<dbReference type="AlphaFoldDB" id="A0A9Q1C1E8"/>
<dbReference type="Gene3D" id="3.30.40.10">
    <property type="entry name" value="Zinc/RING finger domain, C3HC4 (zinc finger)"/>
    <property type="match status" value="1"/>
</dbReference>
<dbReference type="SUPFAM" id="SSF57850">
    <property type="entry name" value="RING/U-box"/>
    <property type="match status" value="1"/>
</dbReference>
<evidence type="ECO:0000313" key="9">
    <source>
        <dbReference type="Proteomes" id="UP001152320"/>
    </source>
</evidence>
<dbReference type="EMBL" id="JAIZAY010000009">
    <property type="protein sequence ID" value="KAJ8036349.1"/>
    <property type="molecule type" value="Genomic_DNA"/>
</dbReference>
<sequence>MEACFSCGKEDLHTKDLSCTHTYCIYCLYKISKSQQGFMPCPQCRKDVLHDLVAASEYRQLKGTICSRHQKPLVVYCVSCNTMVCDLCTRLEHRPARGHTMTSLMDMREGHFKELFQALEEVRTALGRLQDASRNVSQVLLRNMDVTRREIETISEHVVNPHREMFKDFLENELKDTRGLFKTVKEVQRKNANTVSDLKEANKRLQDALNNRRISSRPPSSDYTRYIEKPLGKFKCEKPEVQPRLSISLSKPPDYFPDWLGHAIGVLWVLPKQLIVVVDERFEKGEDVRLFSFHANDTETIEWSYDIRPSDSRVRAVLCKEVHRYQNDICFWIASGNEVFYLTLDLSKDGCPVKNSKTFNLKLPSKATGISSIACKVGERYLDNTFLVTTTSSSSMLLSIYGWTGEHQEDIALAKLSHSISDMTLRAGVDSLVICDAEAMVVKSYNQTSFSNREQYNFELQMGDSDRAVPISVTCNTNGDIFILWMSPDIYKGDIVYSQWNLTAQRRGSDQVFVVAVGNSLESGIPVGISCWDHDIAVCFQDGRIKLFQNYQSLISMIIGRENVGQPRAFVTSLKSDHGHPRRRAQVKLEPSQKFRRHQGFNRHSTISTSEC</sequence>
<dbReference type="InterPro" id="IPR000315">
    <property type="entry name" value="Znf_B-box"/>
</dbReference>
<keyword evidence="3" id="KW-0862">Zinc</keyword>
<dbReference type="PROSITE" id="PS50089">
    <property type="entry name" value="ZF_RING_2"/>
    <property type="match status" value="1"/>
</dbReference>
<gene>
    <name evidence="8" type="ORF">HOLleu_20301</name>
</gene>
<evidence type="ECO:0000256" key="2">
    <source>
        <dbReference type="ARBA" id="ARBA00022771"/>
    </source>
</evidence>
<dbReference type="InterPro" id="IPR013083">
    <property type="entry name" value="Znf_RING/FYVE/PHD"/>
</dbReference>
<proteinExistence type="predicted"/>
<evidence type="ECO:0000256" key="5">
    <source>
        <dbReference type="SAM" id="Coils"/>
    </source>
</evidence>
<evidence type="ECO:0000259" key="6">
    <source>
        <dbReference type="PROSITE" id="PS50089"/>
    </source>
</evidence>
<evidence type="ECO:0000256" key="3">
    <source>
        <dbReference type="ARBA" id="ARBA00022833"/>
    </source>
</evidence>
<evidence type="ECO:0000259" key="7">
    <source>
        <dbReference type="PROSITE" id="PS50119"/>
    </source>
</evidence>
<dbReference type="Pfam" id="PF00643">
    <property type="entry name" value="zf-B_box"/>
    <property type="match status" value="1"/>
</dbReference>
<dbReference type="GO" id="GO:0008270">
    <property type="term" value="F:zinc ion binding"/>
    <property type="evidence" value="ECO:0007669"/>
    <property type="project" value="UniProtKB-KW"/>
</dbReference>
<name>A0A9Q1C1E8_HOLLE</name>
<dbReference type="InterPro" id="IPR001841">
    <property type="entry name" value="Znf_RING"/>
</dbReference>
<feature type="domain" description="B box-type" evidence="7">
    <location>
        <begin position="61"/>
        <end position="104"/>
    </location>
</feature>
<reference evidence="8" key="1">
    <citation type="submission" date="2021-10" db="EMBL/GenBank/DDBJ databases">
        <title>Tropical sea cucumber genome reveals ecological adaptation and Cuvierian tubules defense mechanism.</title>
        <authorList>
            <person name="Chen T."/>
        </authorList>
    </citation>
    <scope>NUCLEOTIDE SEQUENCE</scope>
    <source>
        <strain evidence="8">Nanhai2018</strain>
        <tissue evidence="8">Muscle</tissue>
    </source>
</reference>
<dbReference type="PROSITE" id="PS00518">
    <property type="entry name" value="ZF_RING_1"/>
    <property type="match status" value="1"/>
</dbReference>
<feature type="domain" description="RING-type" evidence="6">
    <location>
        <begin position="4"/>
        <end position="45"/>
    </location>
</feature>
<dbReference type="InterPro" id="IPR017907">
    <property type="entry name" value="Znf_RING_CS"/>
</dbReference>
<dbReference type="OrthoDB" id="6105938at2759"/>
<keyword evidence="1" id="KW-0479">Metal-binding</keyword>
<comment type="caution">
    <text evidence="8">The sequence shown here is derived from an EMBL/GenBank/DDBJ whole genome shotgun (WGS) entry which is preliminary data.</text>
</comment>
<keyword evidence="5" id="KW-0175">Coiled coil</keyword>
<accession>A0A9Q1C1E8</accession>
<organism evidence="8 9">
    <name type="scientific">Holothuria leucospilota</name>
    <name type="common">Black long sea cucumber</name>
    <name type="synonym">Mertensiothuria leucospilota</name>
    <dbReference type="NCBI Taxonomy" id="206669"/>
    <lineage>
        <taxon>Eukaryota</taxon>
        <taxon>Metazoa</taxon>
        <taxon>Echinodermata</taxon>
        <taxon>Eleutherozoa</taxon>
        <taxon>Echinozoa</taxon>
        <taxon>Holothuroidea</taxon>
        <taxon>Aspidochirotacea</taxon>
        <taxon>Aspidochirotida</taxon>
        <taxon>Holothuriidae</taxon>
        <taxon>Holothuria</taxon>
    </lineage>
</organism>
<dbReference type="Proteomes" id="UP001152320">
    <property type="component" value="Chromosome 9"/>
</dbReference>
<feature type="coiled-coil region" evidence="5">
    <location>
        <begin position="184"/>
        <end position="211"/>
    </location>
</feature>
<dbReference type="PANTHER" id="PTHR24103">
    <property type="entry name" value="E3 UBIQUITIN-PROTEIN LIGASE TRIM"/>
    <property type="match status" value="1"/>
</dbReference>
<evidence type="ECO:0000256" key="4">
    <source>
        <dbReference type="PROSITE-ProRule" id="PRU00024"/>
    </source>
</evidence>
<dbReference type="SUPFAM" id="SSF57845">
    <property type="entry name" value="B-box zinc-binding domain"/>
    <property type="match status" value="1"/>
</dbReference>
<dbReference type="PROSITE" id="PS50119">
    <property type="entry name" value="ZF_BBOX"/>
    <property type="match status" value="1"/>
</dbReference>